<feature type="signal peptide" evidence="4">
    <location>
        <begin position="1"/>
        <end position="25"/>
    </location>
</feature>
<feature type="chain" id="PRO_5041440540" description="Gamma-interferon-inducible lysosomal thiol reductase" evidence="4">
    <location>
        <begin position="26"/>
        <end position="349"/>
    </location>
</feature>
<evidence type="ECO:0000256" key="3">
    <source>
        <dbReference type="SAM" id="MobiDB-lite"/>
    </source>
</evidence>
<keyword evidence="2" id="KW-0325">Glycoprotein</keyword>
<dbReference type="Proteomes" id="UP001177023">
    <property type="component" value="Unassembled WGS sequence"/>
</dbReference>
<dbReference type="InterPro" id="IPR004911">
    <property type="entry name" value="Interferon-induced_GILT"/>
</dbReference>
<proteinExistence type="inferred from homology"/>
<name>A0AA36D5Z4_9BILA</name>
<gene>
    <name evidence="5" type="ORF">MSPICULIGERA_LOCUS19522</name>
</gene>
<feature type="compositionally biased region" description="Polar residues" evidence="3">
    <location>
        <begin position="106"/>
        <end position="119"/>
    </location>
</feature>
<feature type="region of interest" description="Disordered" evidence="3">
    <location>
        <begin position="86"/>
        <end position="123"/>
    </location>
</feature>
<keyword evidence="6" id="KW-1185">Reference proteome</keyword>
<comment type="caution">
    <text evidence="5">The sequence shown here is derived from an EMBL/GenBank/DDBJ whole genome shotgun (WGS) entry which is preliminary data.</text>
</comment>
<dbReference type="Pfam" id="PF03227">
    <property type="entry name" value="GILT"/>
    <property type="match status" value="1"/>
</dbReference>
<evidence type="ECO:0000313" key="5">
    <source>
        <dbReference type="EMBL" id="CAJ0581361.1"/>
    </source>
</evidence>
<sequence length="349" mass="40588">MVGPVAPWLLLLQLAVLFLVCKVEAYNHPYQQQNRHPPYQPQQRHQTTASHQQHLQQQQQQQQQQQRAQQQHQQQQLQQQQLQQQQQQRYAAQQNHPNRYPPQKPAYQQNTQSPNSVTAYDTPYPAYPHHIPQQQTPTCDIPPDLWCDSPQSAQTCNVQRQCDTLKRSHKKLKISLMYEALCPYCQKFIANQLGTIVNQFRGQFELELVPWGNARIARDGQFSCNHGKKECDANRLQSCVIDILGTQQALPFIVCFERALGTSSVDASINQCMAFVRNQHRQIRHCYDSARGMQLQREAAQKTMSSRPNAILEVPYLLINDYTPDQDTNNLNVLMLPQLLQKWVKLYRK</sequence>
<dbReference type="PANTHER" id="PTHR13234">
    <property type="entry name" value="GAMMA-INTERFERON INDUCIBLE LYSOSOMAL THIOL REDUCTASE GILT"/>
    <property type="match status" value="1"/>
</dbReference>
<comment type="similarity">
    <text evidence="1">Belongs to the GILT family.</text>
</comment>
<feature type="region of interest" description="Disordered" evidence="3">
    <location>
        <begin position="31"/>
        <end position="66"/>
    </location>
</feature>
<evidence type="ECO:0000313" key="6">
    <source>
        <dbReference type="Proteomes" id="UP001177023"/>
    </source>
</evidence>
<accession>A0AA36D5Z4</accession>
<keyword evidence="4" id="KW-0732">Signal</keyword>
<dbReference type="GO" id="GO:0016671">
    <property type="term" value="F:oxidoreductase activity, acting on a sulfur group of donors, disulfide as acceptor"/>
    <property type="evidence" value="ECO:0007669"/>
    <property type="project" value="InterPro"/>
</dbReference>
<reference evidence="5" key="1">
    <citation type="submission" date="2023-06" db="EMBL/GenBank/DDBJ databases">
        <authorList>
            <person name="Delattre M."/>
        </authorList>
    </citation>
    <scope>NUCLEOTIDE SEQUENCE</scope>
    <source>
        <strain evidence="5">AF72</strain>
    </source>
</reference>
<evidence type="ECO:0000256" key="1">
    <source>
        <dbReference type="ARBA" id="ARBA00005679"/>
    </source>
</evidence>
<dbReference type="EMBL" id="CATQJA010002663">
    <property type="protein sequence ID" value="CAJ0581361.1"/>
    <property type="molecule type" value="Genomic_DNA"/>
</dbReference>
<feature type="non-terminal residue" evidence="5">
    <location>
        <position position="349"/>
    </location>
</feature>
<evidence type="ECO:0008006" key="7">
    <source>
        <dbReference type="Google" id="ProtNLM"/>
    </source>
</evidence>
<evidence type="ECO:0000256" key="2">
    <source>
        <dbReference type="ARBA" id="ARBA00023180"/>
    </source>
</evidence>
<evidence type="ECO:0000256" key="4">
    <source>
        <dbReference type="SAM" id="SignalP"/>
    </source>
</evidence>
<dbReference type="PANTHER" id="PTHR13234:SF11">
    <property type="entry name" value="PRION-LIKE-(Q_N-RICH)-DOMAIN-BEARING PROTEIN"/>
    <property type="match status" value="1"/>
</dbReference>
<organism evidence="5 6">
    <name type="scientific">Mesorhabditis spiculigera</name>
    <dbReference type="NCBI Taxonomy" id="96644"/>
    <lineage>
        <taxon>Eukaryota</taxon>
        <taxon>Metazoa</taxon>
        <taxon>Ecdysozoa</taxon>
        <taxon>Nematoda</taxon>
        <taxon>Chromadorea</taxon>
        <taxon>Rhabditida</taxon>
        <taxon>Rhabditina</taxon>
        <taxon>Rhabditomorpha</taxon>
        <taxon>Rhabditoidea</taxon>
        <taxon>Rhabditidae</taxon>
        <taxon>Mesorhabditinae</taxon>
        <taxon>Mesorhabditis</taxon>
    </lineage>
</organism>
<protein>
    <recommendedName>
        <fullName evidence="7">Gamma-interferon-inducible lysosomal thiol reductase</fullName>
    </recommendedName>
</protein>
<dbReference type="AlphaFoldDB" id="A0AA36D5Z4"/>